<dbReference type="Gene3D" id="3.20.20.70">
    <property type="entry name" value="Aldolase class I"/>
    <property type="match status" value="1"/>
</dbReference>
<evidence type="ECO:0000313" key="10">
    <source>
        <dbReference type="Proteomes" id="UP001634393"/>
    </source>
</evidence>
<evidence type="ECO:0000256" key="2">
    <source>
        <dbReference type="ARBA" id="ARBA00009743"/>
    </source>
</evidence>
<dbReference type="InterPro" id="IPR041233">
    <property type="entry name" value="Melibiase_C"/>
</dbReference>
<sequence length="639" mass="72006">MIIMRVLFLPGSLFLTILSTLLLQWLIFGTECLKETEDSNSPPRGWNSYDSFCWTISEEEFLQNAELVSKRLLSHGYKYVVVDYLWYRRKVEGAYVDSLGFDVIDEWGRMVPDPDRWPSSRGGKGFTEVADKVHKMGLKFGIHVMRGISTQAFNANTPILDTATGKAYEESGRQWHAKDIGIKERKCAWMQNGFMSVNTKLGAGKAFLRSLYQQYAEWGVDFVKHDCVFGEDLDIDEISYVSKVLTELNHPVLYSLSPGSSVTPAMAKDISGLVNMYRVTGDDWDSWRDVSSHFDISRDFSAANMIGAKGLSGKSWPDLDMLPLGWLTDPGSNEGPHRKCKLTLDEQRTQMALWAMAKSPLMFGGDMRNLDKSTLSLIANPTLLEINSFSSNNKEFPYISSTKRHRVRNVKGHSILESPIMGLTSCKDAKARGWHTRAIKGGLEQVCWKANSSVLREEPFCLYKKRSHLFLDEYVTHKHLDDGKTHLMKTQSADVCLGASPNQKLTSKELKRGSFSPCKMDTNQMWEFNYNGTLTNSYSGLCASMRRHQVTSDSNGARAWIATGRKGQIYVAFFNLDLEKAVISMRMVDLAKALPRERFSTASCKCREEWSGKDFGVIKESLSAEVEPHGCAVLVLNCT</sequence>
<dbReference type="InterPro" id="IPR013785">
    <property type="entry name" value="Aldolase_TIM"/>
</dbReference>
<keyword evidence="10" id="KW-1185">Reference proteome</keyword>
<dbReference type="InterPro" id="IPR002241">
    <property type="entry name" value="Glyco_hydro_27"/>
</dbReference>
<evidence type="ECO:0000256" key="3">
    <source>
        <dbReference type="ARBA" id="ARBA00012755"/>
    </source>
</evidence>
<evidence type="ECO:0000256" key="6">
    <source>
        <dbReference type="ARBA" id="ARBA00023295"/>
    </source>
</evidence>
<comment type="catalytic activity">
    <reaction evidence="1 7">
        <text>Hydrolysis of terminal, non-reducing alpha-D-galactose residues in alpha-D-galactosides, including galactose oligosaccharides, galactomannans and galactolipids.</text>
        <dbReference type="EC" id="3.2.1.22"/>
    </reaction>
</comment>
<evidence type="ECO:0000256" key="7">
    <source>
        <dbReference type="RuleBase" id="RU361168"/>
    </source>
</evidence>
<dbReference type="Pfam" id="PF16499">
    <property type="entry name" value="Melibiase_2"/>
    <property type="match status" value="1"/>
</dbReference>
<keyword evidence="4" id="KW-0732">Signal</keyword>
<evidence type="ECO:0000259" key="8">
    <source>
        <dbReference type="Pfam" id="PF17801"/>
    </source>
</evidence>
<organism evidence="9 10">
    <name type="scientific">Penstemon smallii</name>
    <dbReference type="NCBI Taxonomy" id="265156"/>
    <lineage>
        <taxon>Eukaryota</taxon>
        <taxon>Viridiplantae</taxon>
        <taxon>Streptophyta</taxon>
        <taxon>Embryophyta</taxon>
        <taxon>Tracheophyta</taxon>
        <taxon>Spermatophyta</taxon>
        <taxon>Magnoliopsida</taxon>
        <taxon>eudicotyledons</taxon>
        <taxon>Gunneridae</taxon>
        <taxon>Pentapetalae</taxon>
        <taxon>asterids</taxon>
        <taxon>lamiids</taxon>
        <taxon>Lamiales</taxon>
        <taxon>Plantaginaceae</taxon>
        <taxon>Cheloneae</taxon>
        <taxon>Penstemon</taxon>
    </lineage>
</organism>
<dbReference type="EC" id="3.2.1.22" evidence="3 7"/>
<dbReference type="PANTHER" id="PTHR11452">
    <property type="entry name" value="ALPHA-GALACTOSIDASE/ALPHA-N-ACETYLGALACTOSAMINIDASE"/>
    <property type="match status" value="1"/>
</dbReference>
<dbReference type="Gene3D" id="2.60.40.1180">
    <property type="entry name" value="Golgi alpha-mannosidase II"/>
    <property type="match status" value="1"/>
</dbReference>
<keyword evidence="7" id="KW-1015">Disulfide bond</keyword>
<dbReference type="PANTHER" id="PTHR11452:SF42">
    <property type="entry name" value="ALPHA-GALACTOSIDASE"/>
    <property type="match status" value="1"/>
</dbReference>
<keyword evidence="6 7" id="KW-0326">Glycosidase</keyword>
<feature type="domain" description="Alpha galactosidase C-terminal" evidence="8">
    <location>
        <begin position="556"/>
        <end position="636"/>
    </location>
</feature>
<comment type="similarity">
    <text evidence="2 7">Belongs to the glycosyl hydrolase 27 family.</text>
</comment>
<reference evidence="9 10" key="1">
    <citation type="submission" date="2024-12" db="EMBL/GenBank/DDBJ databases">
        <title>The unique morphological basis and parallel evolutionary history of personate flowers in Penstemon.</title>
        <authorList>
            <person name="Depatie T.H."/>
            <person name="Wessinger C.A."/>
        </authorList>
    </citation>
    <scope>NUCLEOTIDE SEQUENCE [LARGE SCALE GENOMIC DNA]</scope>
    <source>
        <strain evidence="9">WTNN_2</strain>
        <tissue evidence="9">Leaf</tissue>
    </source>
</reference>
<dbReference type="InterPro" id="IPR017853">
    <property type="entry name" value="GH"/>
</dbReference>
<dbReference type="Pfam" id="PF17801">
    <property type="entry name" value="Melibiase_C"/>
    <property type="match status" value="1"/>
</dbReference>
<dbReference type="SUPFAM" id="SSF51011">
    <property type="entry name" value="Glycosyl hydrolase domain"/>
    <property type="match status" value="1"/>
</dbReference>
<gene>
    <name evidence="9" type="ORF">ACJIZ3_005197</name>
</gene>
<dbReference type="InterPro" id="IPR013780">
    <property type="entry name" value="Glyco_hydro_b"/>
</dbReference>
<protein>
    <recommendedName>
        <fullName evidence="3 7">Alpha-galactosidase</fullName>
        <ecNumber evidence="3 7">3.2.1.22</ecNumber>
    </recommendedName>
    <alternativeName>
        <fullName evidence="7">Melibiase</fullName>
    </alternativeName>
</protein>
<dbReference type="PRINTS" id="PR00740">
    <property type="entry name" value="GLHYDRLASE27"/>
</dbReference>
<evidence type="ECO:0000313" key="9">
    <source>
        <dbReference type="EMBL" id="KAL3819292.1"/>
    </source>
</evidence>
<dbReference type="InterPro" id="IPR035992">
    <property type="entry name" value="Ricin_B-like_lectins"/>
</dbReference>
<accession>A0ABD3S4E2</accession>
<evidence type="ECO:0000256" key="1">
    <source>
        <dbReference type="ARBA" id="ARBA00001255"/>
    </source>
</evidence>
<dbReference type="AlphaFoldDB" id="A0ABD3S4E2"/>
<dbReference type="CDD" id="cd14792">
    <property type="entry name" value="GH27"/>
    <property type="match status" value="1"/>
</dbReference>
<evidence type="ECO:0000256" key="4">
    <source>
        <dbReference type="ARBA" id="ARBA00022729"/>
    </source>
</evidence>
<comment type="caution">
    <text evidence="9">The sequence shown here is derived from an EMBL/GenBank/DDBJ whole genome shotgun (WGS) entry which is preliminary data.</text>
</comment>
<evidence type="ECO:0000256" key="5">
    <source>
        <dbReference type="ARBA" id="ARBA00022801"/>
    </source>
</evidence>
<proteinExistence type="inferred from homology"/>
<keyword evidence="5 7" id="KW-0378">Hydrolase</keyword>
<name>A0ABD3S4E2_9LAMI</name>
<dbReference type="GO" id="GO:0004557">
    <property type="term" value="F:alpha-galactosidase activity"/>
    <property type="evidence" value="ECO:0007669"/>
    <property type="project" value="UniProtKB-EC"/>
</dbReference>
<dbReference type="Proteomes" id="UP001634393">
    <property type="component" value="Unassembled WGS sequence"/>
</dbReference>
<dbReference type="SUPFAM" id="SSF50370">
    <property type="entry name" value="Ricin B-like lectins"/>
    <property type="match status" value="1"/>
</dbReference>
<dbReference type="SUPFAM" id="SSF51445">
    <property type="entry name" value="(Trans)glycosidases"/>
    <property type="match status" value="1"/>
</dbReference>
<dbReference type="EMBL" id="JBJXBP010000007">
    <property type="protein sequence ID" value="KAL3819292.1"/>
    <property type="molecule type" value="Genomic_DNA"/>
</dbReference>